<evidence type="ECO:0000259" key="2">
    <source>
        <dbReference type="PROSITE" id="PS51462"/>
    </source>
</evidence>
<dbReference type="GO" id="GO:0035539">
    <property type="term" value="F:8-oxo-7,8-dihydrodeoxyguanosine triphosphate pyrophosphatase activity"/>
    <property type="evidence" value="ECO:0007669"/>
    <property type="project" value="TreeGrafter"/>
</dbReference>
<dbReference type="PANTHER" id="PTHR16099">
    <property type="entry name" value="8-OXO-DGTP DIPHOSPHATES NUDT15"/>
    <property type="match status" value="1"/>
</dbReference>
<dbReference type="Proteomes" id="UP000229901">
    <property type="component" value="Unassembled WGS sequence"/>
</dbReference>
<comment type="caution">
    <text evidence="3">The sequence shown here is derived from an EMBL/GenBank/DDBJ whole genome shotgun (WGS) entry which is preliminary data.</text>
</comment>
<keyword evidence="1 3" id="KW-0378">Hydrolase</keyword>
<dbReference type="PROSITE" id="PS00893">
    <property type="entry name" value="NUDIX_BOX"/>
    <property type="match status" value="1"/>
</dbReference>
<dbReference type="PROSITE" id="PS51462">
    <property type="entry name" value="NUDIX"/>
    <property type="match status" value="1"/>
</dbReference>
<dbReference type="CDD" id="cd04683">
    <property type="entry name" value="NUDIX_Hydrolase"/>
    <property type="match status" value="1"/>
</dbReference>
<sequence length="138" mass="15686">MYIAAYLVLIKDGKILLSKRKDTGYQDGNFSLVSGHFDGAETAKQCIIREAKEEANIKLTLDATNEVHVLHQLCPDKEYMGVFLKTDYWSGTIENLKPDKCDELTWFDLDNLPSNMVPEISSALENIKNGIFYSEFGW</sequence>
<dbReference type="AlphaFoldDB" id="A0A2H0V541"/>
<name>A0A2H0V541_9BACT</name>
<organism evidence="3 4">
    <name type="scientific">Candidatus Falkowbacteria bacterium CG10_big_fil_rev_8_21_14_0_10_39_11</name>
    <dbReference type="NCBI Taxonomy" id="1974565"/>
    <lineage>
        <taxon>Bacteria</taxon>
        <taxon>Candidatus Falkowiibacteriota</taxon>
    </lineage>
</organism>
<dbReference type="InterPro" id="IPR015797">
    <property type="entry name" value="NUDIX_hydrolase-like_dom_sf"/>
</dbReference>
<dbReference type="GO" id="GO:0005829">
    <property type="term" value="C:cytosol"/>
    <property type="evidence" value="ECO:0007669"/>
    <property type="project" value="TreeGrafter"/>
</dbReference>
<dbReference type="InterPro" id="IPR000086">
    <property type="entry name" value="NUDIX_hydrolase_dom"/>
</dbReference>
<dbReference type="GO" id="GO:0006203">
    <property type="term" value="P:dGTP catabolic process"/>
    <property type="evidence" value="ECO:0007669"/>
    <property type="project" value="TreeGrafter"/>
</dbReference>
<dbReference type="PANTHER" id="PTHR16099:SF5">
    <property type="entry name" value="NUCLEOTIDE TRIPHOSPHATE DIPHOSPHATASE NUDT15"/>
    <property type="match status" value="1"/>
</dbReference>
<feature type="domain" description="Nudix hydrolase" evidence="2">
    <location>
        <begin position="1"/>
        <end position="129"/>
    </location>
</feature>
<dbReference type="EMBL" id="PFAP01000016">
    <property type="protein sequence ID" value="PIR94175.1"/>
    <property type="molecule type" value="Genomic_DNA"/>
</dbReference>
<evidence type="ECO:0000256" key="1">
    <source>
        <dbReference type="ARBA" id="ARBA00022801"/>
    </source>
</evidence>
<proteinExistence type="predicted"/>
<dbReference type="Gene3D" id="3.90.79.10">
    <property type="entry name" value="Nucleoside Triphosphate Pyrophosphohydrolase"/>
    <property type="match status" value="1"/>
</dbReference>
<accession>A0A2H0V541</accession>
<protein>
    <submittedName>
        <fullName evidence="3">NUDIX hydrolase</fullName>
    </submittedName>
</protein>
<dbReference type="SUPFAM" id="SSF55811">
    <property type="entry name" value="Nudix"/>
    <property type="match status" value="1"/>
</dbReference>
<reference evidence="4" key="1">
    <citation type="submission" date="2017-09" db="EMBL/GenBank/DDBJ databases">
        <title>Depth-based differentiation of microbial function through sediment-hosted aquifers and enrichment of novel symbionts in the deep terrestrial subsurface.</title>
        <authorList>
            <person name="Probst A.J."/>
            <person name="Ladd B."/>
            <person name="Jarett J.K."/>
            <person name="Geller-Mcgrath D.E."/>
            <person name="Sieber C.M.K."/>
            <person name="Emerson J.B."/>
            <person name="Anantharaman K."/>
            <person name="Thomas B.C."/>
            <person name="Malmstrom R."/>
            <person name="Stieglmeier M."/>
            <person name="Klingl A."/>
            <person name="Woyke T."/>
            <person name="Ryan C.M."/>
            <person name="Banfield J.F."/>
        </authorList>
    </citation>
    <scope>NUCLEOTIDE SEQUENCE [LARGE SCALE GENOMIC DNA]</scope>
</reference>
<gene>
    <name evidence="3" type="ORF">COT97_02765</name>
</gene>
<evidence type="ECO:0000313" key="4">
    <source>
        <dbReference type="Proteomes" id="UP000229901"/>
    </source>
</evidence>
<evidence type="ECO:0000313" key="3">
    <source>
        <dbReference type="EMBL" id="PIR94175.1"/>
    </source>
</evidence>
<dbReference type="InterPro" id="IPR020084">
    <property type="entry name" value="NUDIX_hydrolase_CS"/>
</dbReference>
<dbReference type="Pfam" id="PF00293">
    <property type="entry name" value="NUDIX"/>
    <property type="match status" value="1"/>
</dbReference>